<accession>V6IXF3</accession>
<dbReference type="PATRIC" id="fig|1395513.3.peg.1650"/>
<proteinExistence type="predicted"/>
<dbReference type="EMBL" id="AWTC01000006">
    <property type="protein sequence ID" value="EST12068.1"/>
    <property type="molecule type" value="Genomic_DNA"/>
</dbReference>
<evidence type="ECO:0000313" key="1">
    <source>
        <dbReference type="EMBL" id="EST12068.1"/>
    </source>
</evidence>
<reference evidence="1 2" key="1">
    <citation type="journal article" date="2013" name="Genome Announc.">
        <title>Genome Sequence of Sporolactobacillus laevolacticus DSM442, an Efficient Polymer-Grade D-Lactate Producer from Agricultural Waste Cottonseed as a Nitrogen Source.</title>
        <authorList>
            <person name="Wang H."/>
            <person name="Wang L."/>
            <person name="Ju J."/>
            <person name="Yu B."/>
            <person name="Ma Y."/>
        </authorList>
    </citation>
    <scope>NUCLEOTIDE SEQUENCE [LARGE SCALE GENOMIC DNA]</scope>
    <source>
        <strain evidence="1 2">DSM 442</strain>
    </source>
</reference>
<dbReference type="STRING" id="1395513.P343_08140"/>
<organism evidence="1 2">
    <name type="scientific">Sporolactobacillus laevolacticus DSM 442</name>
    <dbReference type="NCBI Taxonomy" id="1395513"/>
    <lineage>
        <taxon>Bacteria</taxon>
        <taxon>Bacillati</taxon>
        <taxon>Bacillota</taxon>
        <taxon>Bacilli</taxon>
        <taxon>Bacillales</taxon>
        <taxon>Sporolactobacillaceae</taxon>
        <taxon>Sporolactobacillus</taxon>
    </lineage>
</organism>
<evidence type="ECO:0000313" key="2">
    <source>
        <dbReference type="Proteomes" id="UP000018296"/>
    </source>
</evidence>
<keyword evidence="2" id="KW-1185">Reference proteome</keyword>
<dbReference type="AlphaFoldDB" id="V6IXF3"/>
<name>V6IXF3_9BACL</name>
<dbReference type="RefSeq" id="WP_023509895.1">
    <property type="nucleotide sequence ID" value="NZ_AWTC01000006.1"/>
</dbReference>
<protein>
    <submittedName>
        <fullName evidence="1">Uncharacterized protein</fullName>
    </submittedName>
</protein>
<gene>
    <name evidence="1" type="ORF">P343_08140</name>
</gene>
<comment type="caution">
    <text evidence="1">The sequence shown here is derived from an EMBL/GenBank/DDBJ whole genome shotgun (WGS) entry which is preliminary data.</text>
</comment>
<sequence>MPEGASNWSKESCMGYTMAAMRNLGYDEVDITKLILEMTHQFRFKTPKEAAEYYWES</sequence>
<dbReference type="Proteomes" id="UP000018296">
    <property type="component" value="Unassembled WGS sequence"/>
</dbReference>